<proteinExistence type="inferred from homology"/>
<dbReference type="HAMAP" id="MF_01940">
    <property type="entry name" value="RNA_CPDase"/>
    <property type="match status" value="1"/>
</dbReference>
<keyword evidence="1 2" id="KW-0378">Hydrolase</keyword>
<sequence length="185" mass="20123">MSGEVPHQRLFFALWPSAGVRRRLEAVAWRVQRGRRVPAINLHLTLVFLGRCDAAARVRAVTAANVLAASVPAAFRLHLDRAGVWRRQGIAYLAPGAPPEALGDLAEGLASTLAAHGLPRERRRFRPHVTLARRAGTPPPEPDPVDWPVTGFRLLSSEQGPDGVRYRCLGHWPLAGRGVGGEPPL</sequence>
<dbReference type="SUPFAM" id="SSF55144">
    <property type="entry name" value="LigT-like"/>
    <property type="match status" value="1"/>
</dbReference>
<dbReference type="EC" id="3.1.4.-" evidence="2"/>
<name>A0A5B8RHQ3_9ZZZZ</name>
<dbReference type="AlphaFoldDB" id="A0A5B8RHQ3"/>
<dbReference type="GO" id="GO:0008664">
    <property type="term" value="F:RNA 2',3'-cyclic 3'-phosphodiesterase activity"/>
    <property type="evidence" value="ECO:0007669"/>
    <property type="project" value="InterPro"/>
</dbReference>
<protein>
    <submittedName>
        <fullName evidence="2">RNA 2',3'-cyclic phosphodiesterase</fullName>
        <ecNumber evidence="2">3.1.4.-</ecNumber>
    </submittedName>
</protein>
<dbReference type="InterPro" id="IPR009097">
    <property type="entry name" value="Cyclic_Pdiesterase"/>
</dbReference>
<dbReference type="Pfam" id="PF13563">
    <property type="entry name" value="2_5_RNA_ligase2"/>
    <property type="match status" value="1"/>
</dbReference>
<reference evidence="2" key="1">
    <citation type="submission" date="2019-06" db="EMBL/GenBank/DDBJ databases">
        <authorList>
            <person name="Murdoch R.W."/>
            <person name="Fathepure B."/>
        </authorList>
    </citation>
    <scope>NUCLEOTIDE SEQUENCE</scope>
</reference>
<evidence type="ECO:0000313" key="2">
    <source>
        <dbReference type="EMBL" id="QEA07122.1"/>
    </source>
</evidence>
<evidence type="ECO:0000256" key="1">
    <source>
        <dbReference type="ARBA" id="ARBA00022801"/>
    </source>
</evidence>
<organism evidence="2">
    <name type="scientific">uncultured organism</name>
    <dbReference type="NCBI Taxonomy" id="155900"/>
    <lineage>
        <taxon>unclassified sequences</taxon>
        <taxon>environmental samples</taxon>
    </lineage>
</organism>
<accession>A0A5B8RHQ3</accession>
<dbReference type="GO" id="GO:0004113">
    <property type="term" value="F:2',3'-cyclic-nucleotide 3'-phosphodiesterase activity"/>
    <property type="evidence" value="ECO:0007669"/>
    <property type="project" value="InterPro"/>
</dbReference>
<dbReference type="Gene3D" id="3.90.1140.10">
    <property type="entry name" value="Cyclic phosphodiesterase"/>
    <property type="match status" value="1"/>
</dbReference>
<dbReference type="PANTHER" id="PTHR35561:SF1">
    <property type="entry name" value="RNA 2',3'-CYCLIC PHOSPHODIESTERASE"/>
    <property type="match status" value="1"/>
</dbReference>
<dbReference type="EMBL" id="MN079204">
    <property type="protein sequence ID" value="QEA07122.1"/>
    <property type="molecule type" value="Genomic_DNA"/>
</dbReference>
<dbReference type="InterPro" id="IPR004175">
    <property type="entry name" value="RNA_CPDase"/>
</dbReference>
<gene>
    <name evidence="2" type="primary">thpR</name>
    <name evidence="2" type="ORF">KBTEX_03467</name>
</gene>
<dbReference type="PANTHER" id="PTHR35561">
    <property type="entry name" value="RNA 2',3'-CYCLIC PHOSPHODIESTERASE"/>
    <property type="match status" value="1"/>
</dbReference>
<dbReference type="NCBIfam" id="TIGR02258">
    <property type="entry name" value="2_5_ligase"/>
    <property type="match status" value="1"/>
</dbReference>